<comment type="pathway">
    <text evidence="8">Protein modification; protein lipoylation via endogenous pathway; protein N(6)-(lipoyl)lysine from octanoyl-[acyl-carrier-protein]: step 2/2.</text>
</comment>
<dbReference type="Pfam" id="PF16881">
    <property type="entry name" value="LIAS_N"/>
    <property type="match status" value="1"/>
</dbReference>
<protein>
    <recommendedName>
        <fullName evidence="8">Lipoyl synthase</fullName>
        <ecNumber evidence="8">2.8.1.8</ecNumber>
    </recommendedName>
    <alternativeName>
        <fullName evidence="8">Lip-syn</fullName>
        <shortName evidence="8">LS</shortName>
    </alternativeName>
    <alternativeName>
        <fullName evidence="8">Lipoate synthase</fullName>
    </alternativeName>
    <alternativeName>
        <fullName evidence="8">Lipoic acid synthase</fullName>
    </alternativeName>
    <alternativeName>
        <fullName evidence="8">Sulfur insertion protein LipA</fullName>
    </alternativeName>
</protein>
<comment type="caution">
    <text evidence="10">The sequence shown here is derived from an EMBL/GenBank/DDBJ whole genome shotgun (WGS) entry which is preliminary data.</text>
</comment>
<dbReference type="GO" id="GO:0005737">
    <property type="term" value="C:cytoplasm"/>
    <property type="evidence" value="ECO:0007669"/>
    <property type="project" value="UniProtKB-SubCell"/>
</dbReference>
<comment type="similarity">
    <text evidence="8">Belongs to the radical SAM superfamily. Lipoyl synthase family.</text>
</comment>
<evidence type="ECO:0000313" key="11">
    <source>
        <dbReference type="Proteomes" id="UP000178724"/>
    </source>
</evidence>
<evidence type="ECO:0000256" key="7">
    <source>
        <dbReference type="ARBA" id="ARBA00047326"/>
    </source>
</evidence>
<dbReference type="EMBL" id="METM01000021">
    <property type="protein sequence ID" value="OGB89637.1"/>
    <property type="molecule type" value="Genomic_DNA"/>
</dbReference>
<dbReference type="UniPathway" id="UPA00538">
    <property type="reaction ID" value="UER00593"/>
</dbReference>
<evidence type="ECO:0000256" key="1">
    <source>
        <dbReference type="ARBA" id="ARBA00022485"/>
    </source>
</evidence>
<gene>
    <name evidence="8" type="primary">lipA</name>
    <name evidence="10" type="ORF">A2625_05840</name>
</gene>
<dbReference type="NCBIfam" id="TIGR00510">
    <property type="entry name" value="lipA"/>
    <property type="match status" value="1"/>
</dbReference>
<evidence type="ECO:0000256" key="8">
    <source>
        <dbReference type="HAMAP-Rule" id="MF_00206"/>
    </source>
</evidence>
<dbReference type="SUPFAM" id="SSF102114">
    <property type="entry name" value="Radical SAM enzymes"/>
    <property type="match status" value="1"/>
</dbReference>
<dbReference type="PANTHER" id="PTHR10949">
    <property type="entry name" value="LIPOYL SYNTHASE"/>
    <property type="match status" value="1"/>
</dbReference>
<comment type="cofactor">
    <cofactor evidence="8">
        <name>[4Fe-4S] cluster</name>
        <dbReference type="ChEBI" id="CHEBI:49883"/>
    </cofactor>
    <text evidence="8">Binds 2 [4Fe-4S] clusters per subunit. One cluster is coordinated with 3 cysteines and an exchangeable S-adenosyl-L-methionine.</text>
</comment>
<keyword evidence="2 8" id="KW-0808">Transferase</keyword>
<proteinExistence type="inferred from homology"/>
<dbReference type="SMART" id="SM00729">
    <property type="entry name" value="Elp3"/>
    <property type="match status" value="1"/>
</dbReference>
<dbReference type="InterPro" id="IPR006638">
    <property type="entry name" value="Elp3/MiaA/NifB-like_rSAM"/>
</dbReference>
<keyword evidence="3 8" id="KW-0949">S-adenosyl-L-methionine</keyword>
<dbReference type="SFLD" id="SFLDS00029">
    <property type="entry name" value="Radical_SAM"/>
    <property type="match status" value="1"/>
</dbReference>
<dbReference type="InterPro" id="IPR031691">
    <property type="entry name" value="LIAS_N"/>
</dbReference>
<accession>A0A1F4Q193</accession>
<dbReference type="HAMAP" id="MF_00206">
    <property type="entry name" value="Lipoyl_synth"/>
    <property type="match status" value="1"/>
</dbReference>
<evidence type="ECO:0000256" key="3">
    <source>
        <dbReference type="ARBA" id="ARBA00022691"/>
    </source>
</evidence>
<dbReference type="PIRSF" id="PIRSF005963">
    <property type="entry name" value="Lipoyl_synth"/>
    <property type="match status" value="1"/>
</dbReference>
<evidence type="ECO:0000259" key="9">
    <source>
        <dbReference type="PROSITE" id="PS51918"/>
    </source>
</evidence>
<feature type="binding site" evidence="8">
    <location>
        <position position="44"/>
    </location>
    <ligand>
        <name>[4Fe-4S] cluster</name>
        <dbReference type="ChEBI" id="CHEBI:49883"/>
        <label>1</label>
    </ligand>
</feature>
<dbReference type="EC" id="2.8.1.8" evidence="8"/>
<dbReference type="CDD" id="cd01335">
    <property type="entry name" value="Radical_SAM"/>
    <property type="match status" value="1"/>
</dbReference>
<keyword evidence="4 8" id="KW-0479">Metal-binding</keyword>
<dbReference type="SFLD" id="SFLDG01058">
    <property type="entry name" value="lipoyl_synthase_like"/>
    <property type="match status" value="1"/>
</dbReference>
<keyword evidence="6 8" id="KW-0411">Iron-sulfur</keyword>
<dbReference type="NCBIfam" id="NF009544">
    <property type="entry name" value="PRK12928.1"/>
    <property type="match status" value="1"/>
</dbReference>
<dbReference type="PANTHER" id="PTHR10949:SF0">
    <property type="entry name" value="LIPOYL SYNTHASE, MITOCHONDRIAL"/>
    <property type="match status" value="1"/>
</dbReference>
<dbReference type="InterPro" id="IPR058240">
    <property type="entry name" value="rSAM_sf"/>
</dbReference>
<feature type="binding site" evidence="8">
    <location>
        <position position="33"/>
    </location>
    <ligand>
        <name>[4Fe-4S] cluster</name>
        <dbReference type="ChEBI" id="CHEBI:49883"/>
        <label>1</label>
    </ligand>
</feature>
<sequence length="282" mass="31052">MSLPPFLVKKIPKQENINKIRALIGDPSLHTVCEEASCPNIGECYSQGTCTFIILGGVCSRSCAFCGVTRGTPLPPDPTEPGRIAEAVKKLGLNYVVITSVTRDDLPDGGAGHFAKVIDELRISNIEYRIEVLIPDFKGEISALKTVLDAKPNVLNHNIETVPRLYSKVRPQASYERSLNTIKRAKAQGGRIYTKSGFMVGLGETKEEAVYVLYDLKKADCDIVTIGQYLPPSRAHLKPPRFVDPAEFEEYQKLGEEMGLRVFAGPFVRSSYHAAKLEGILN</sequence>
<feature type="domain" description="Radical SAM core" evidence="9">
    <location>
        <begin position="45"/>
        <end position="261"/>
    </location>
</feature>
<feature type="binding site" evidence="8">
    <location>
        <position position="38"/>
    </location>
    <ligand>
        <name>[4Fe-4S] cluster</name>
        <dbReference type="ChEBI" id="CHEBI:49883"/>
        <label>1</label>
    </ligand>
</feature>
<keyword evidence="1 8" id="KW-0004">4Fe-4S</keyword>
<dbReference type="InterPro" id="IPR007197">
    <property type="entry name" value="rSAM"/>
</dbReference>
<dbReference type="SFLD" id="SFLDF00271">
    <property type="entry name" value="lipoyl_synthase"/>
    <property type="match status" value="1"/>
</dbReference>
<feature type="binding site" evidence="8">
    <location>
        <position position="66"/>
    </location>
    <ligand>
        <name>[4Fe-4S] cluster</name>
        <dbReference type="ChEBI" id="CHEBI:49883"/>
        <label>2</label>
        <note>4Fe-4S-S-AdoMet</note>
    </ligand>
</feature>
<reference evidence="10 11" key="1">
    <citation type="journal article" date="2016" name="Nat. Commun.">
        <title>Thousands of microbial genomes shed light on interconnected biogeochemical processes in an aquifer system.</title>
        <authorList>
            <person name="Anantharaman K."/>
            <person name="Brown C.T."/>
            <person name="Hug L.A."/>
            <person name="Sharon I."/>
            <person name="Castelle C.J."/>
            <person name="Probst A.J."/>
            <person name="Thomas B.C."/>
            <person name="Singh A."/>
            <person name="Wilkins M.J."/>
            <person name="Karaoz U."/>
            <person name="Brodie E.L."/>
            <person name="Williams K.H."/>
            <person name="Hubbard S.S."/>
            <person name="Banfield J.F."/>
        </authorList>
    </citation>
    <scope>NUCLEOTIDE SEQUENCE [LARGE SCALE GENOMIC DNA]</scope>
</reference>
<feature type="binding site" evidence="8">
    <location>
        <position position="59"/>
    </location>
    <ligand>
        <name>[4Fe-4S] cluster</name>
        <dbReference type="ChEBI" id="CHEBI:49883"/>
        <label>2</label>
        <note>4Fe-4S-S-AdoMet</note>
    </ligand>
</feature>
<feature type="binding site" evidence="8">
    <location>
        <position position="271"/>
    </location>
    <ligand>
        <name>[4Fe-4S] cluster</name>
        <dbReference type="ChEBI" id="CHEBI:49883"/>
        <label>1</label>
    </ligand>
</feature>
<dbReference type="InterPro" id="IPR003698">
    <property type="entry name" value="Lipoyl_synth"/>
</dbReference>
<organism evidence="10 11">
    <name type="scientific">candidate division WOR-1 bacterium RIFCSPHIGHO2_01_FULL_53_15</name>
    <dbReference type="NCBI Taxonomy" id="1802564"/>
    <lineage>
        <taxon>Bacteria</taxon>
        <taxon>Bacillati</taxon>
        <taxon>Saganbacteria</taxon>
    </lineage>
</organism>
<evidence type="ECO:0000256" key="4">
    <source>
        <dbReference type="ARBA" id="ARBA00022723"/>
    </source>
</evidence>
<feature type="binding site" evidence="8">
    <location>
        <position position="63"/>
    </location>
    <ligand>
        <name>[4Fe-4S] cluster</name>
        <dbReference type="ChEBI" id="CHEBI:49883"/>
        <label>2</label>
        <note>4Fe-4S-S-AdoMet</note>
    </ligand>
</feature>
<comment type="catalytic activity">
    <reaction evidence="7 8">
        <text>[[Fe-S] cluster scaffold protein carrying a second [4Fe-4S](2+) cluster] + N(6)-octanoyl-L-lysyl-[protein] + 2 oxidized [2Fe-2S]-[ferredoxin] + 2 S-adenosyl-L-methionine + 4 H(+) = [[Fe-S] cluster scaffold protein] + N(6)-[(R)-dihydrolipoyl]-L-lysyl-[protein] + 4 Fe(3+) + 2 hydrogen sulfide + 2 5'-deoxyadenosine + 2 L-methionine + 2 reduced [2Fe-2S]-[ferredoxin]</text>
        <dbReference type="Rhea" id="RHEA:16585"/>
        <dbReference type="Rhea" id="RHEA-COMP:9928"/>
        <dbReference type="Rhea" id="RHEA-COMP:10000"/>
        <dbReference type="Rhea" id="RHEA-COMP:10001"/>
        <dbReference type="Rhea" id="RHEA-COMP:10475"/>
        <dbReference type="Rhea" id="RHEA-COMP:14568"/>
        <dbReference type="Rhea" id="RHEA-COMP:14569"/>
        <dbReference type="ChEBI" id="CHEBI:15378"/>
        <dbReference type="ChEBI" id="CHEBI:17319"/>
        <dbReference type="ChEBI" id="CHEBI:29034"/>
        <dbReference type="ChEBI" id="CHEBI:29919"/>
        <dbReference type="ChEBI" id="CHEBI:33722"/>
        <dbReference type="ChEBI" id="CHEBI:33737"/>
        <dbReference type="ChEBI" id="CHEBI:33738"/>
        <dbReference type="ChEBI" id="CHEBI:57844"/>
        <dbReference type="ChEBI" id="CHEBI:59789"/>
        <dbReference type="ChEBI" id="CHEBI:78809"/>
        <dbReference type="ChEBI" id="CHEBI:83100"/>
        <dbReference type="EC" id="2.8.1.8"/>
    </reaction>
</comment>
<dbReference type="Proteomes" id="UP000178724">
    <property type="component" value="Unassembled WGS sequence"/>
</dbReference>
<dbReference type="GO" id="GO:0046872">
    <property type="term" value="F:metal ion binding"/>
    <property type="evidence" value="ECO:0007669"/>
    <property type="project" value="UniProtKB-KW"/>
</dbReference>
<dbReference type="PROSITE" id="PS51918">
    <property type="entry name" value="RADICAL_SAM"/>
    <property type="match status" value="1"/>
</dbReference>
<evidence type="ECO:0000313" key="10">
    <source>
        <dbReference type="EMBL" id="OGB89637.1"/>
    </source>
</evidence>
<comment type="subcellular location">
    <subcellularLocation>
        <location evidence="8">Cytoplasm</location>
    </subcellularLocation>
</comment>
<dbReference type="GO" id="GO:0009249">
    <property type="term" value="P:protein lipoylation"/>
    <property type="evidence" value="ECO:0007669"/>
    <property type="project" value="UniProtKB-UniRule"/>
</dbReference>
<evidence type="ECO:0000256" key="2">
    <source>
        <dbReference type="ARBA" id="ARBA00022679"/>
    </source>
</evidence>
<dbReference type="AlphaFoldDB" id="A0A1F4Q193"/>
<name>A0A1F4Q193_UNCSA</name>
<keyword evidence="8" id="KW-0963">Cytoplasm</keyword>
<comment type="function">
    <text evidence="8">Catalyzes the radical-mediated insertion of two sulfur atoms into the C-6 and C-8 positions of the octanoyl moiety bound to the lipoyl domains of lipoate-dependent enzymes, thereby converting the octanoylated domains into lipoylated derivatives.</text>
</comment>
<dbReference type="Pfam" id="PF04055">
    <property type="entry name" value="Radical_SAM"/>
    <property type="match status" value="1"/>
</dbReference>
<dbReference type="GO" id="GO:0051539">
    <property type="term" value="F:4 iron, 4 sulfur cluster binding"/>
    <property type="evidence" value="ECO:0007669"/>
    <property type="project" value="UniProtKB-UniRule"/>
</dbReference>
<dbReference type="GO" id="GO:0016992">
    <property type="term" value="F:lipoate synthase activity"/>
    <property type="evidence" value="ECO:0007669"/>
    <property type="project" value="UniProtKB-UniRule"/>
</dbReference>
<dbReference type="NCBIfam" id="NF004019">
    <property type="entry name" value="PRK05481.1"/>
    <property type="match status" value="1"/>
</dbReference>
<dbReference type="InterPro" id="IPR013785">
    <property type="entry name" value="Aldolase_TIM"/>
</dbReference>
<keyword evidence="5 8" id="KW-0408">Iron</keyword>
<evidence type="ECO:0000256" key="5">
    <source>
        <dbReference type="ARBA" id="ARBA00023004"/>
    </source>
</evidence>
<evidence type="ECO:0000256" key="6">
    <source>
        <dbReference type="ARBA" id="ARBA00023014"/>
    </source>
</evidence>
<dbReference type="Gene3D" id="3.20.20.70">
    <property type="entry name" value="Aldolase class I"/>
    <property type="match status" value="1"/>
</dbReference>